<evidence type="ECO:0000256" key="2">
    <source>
        <dbReference type="ARBA" id="ARBA00023043"/>
    </source>
</evidence>
<dbReference type="SUPFAM" id="SSF48403">
    <property type="entry name" value="Ankyrin repeat"/>
    <property type="match status" value="1"/>
</dbReference>
<dbReference type="Gene3D" id="1.25.40.20">
    <property type="entry name" value="Ankyrin repeat-containing domain"/>
    <property type="match status" value="3"/>
</dbReference>
<evidence type="ECO:0000256" key="1">
    <source>
        <dbReference type="ARBA" id="ARBA00022737"/>
    </source>
</evidence>
<dbReference type="InterPro" id="IPR002110">
    <property type="entry name" value="Ankyrin_rpt"/>
</dbReference>
<dbReference type="InterPro" id="IPR025676">
    <property type="entry name" value="Clr5_dom"/>
</dbReference>
<dbReference type="PANTHER" id="PTHR24171">
    <property type="entry name" value="ANKYRIN REPEAT DOMAIN-CONTAINING PROTEIN 39-RELATED"/>
    <property type="match status" value="1"/>
</dbReference>
<dbReference type="AlphaFoldDB" id="A0AAD9YKE9"/>
<feature type="domain" description="Clr5" evidence="5">
    <location>
        <begin position="4"/>
        <end position="52"/>
    </location>
</feature>
<protein>
    <recommendedName>
        <fullName evidence="5">Clr5 domain-containing protein</fullName>
    </recommendedName>
</protein>
<dbReference type="PROSITE" id="PS50088">
    <property type="entry name" value="ANK_REPEAT"/>
    <property type="match status" value="1"/>
</dbReference>
<keyword evidence="2 3" id="KW-0040">ANK repeat</keyword>
<feature type="compositionally biased region" description="Low complexity" evidence="4">
    <location>
        <begin position="82"/>
        <end position="103"/>
    </location>
</feature>
<organism evidence="6 7">
    <name type="scientific">Colletotrichum kahawae</name>
    <name type="common">Coffee berry disease fungus</name>
    <dbReference type="NCBI Taxonomy" id="34407"/>
    <lineage>
        <taxon>Eukaryota</taxon>
        <taxon>Fungi</taxon>
        <taxon>Dikarya</taxon>
        <taxon>Ascomycota</taxon>
        <taxon>Pezizomycotina</taxon>
        <taxon>Sordariomycetes</taxon>
        <taxon>Hypocreomycetidae</taxon>
        <taxon>Glomerellales</taxon>
        <taxon>Glomerellaceae</taxon>
        <taxon>Colletotrichum</taxon>
        <taxon>Colletotrichum gloeosporioides species complex</taxon>
    </lineage>
</organism>
<dbReference type="SMART" id="SM00248">
    <property type="entry name" value="ANK"/>
    <property type="match status" value="5"/>
</dbReference>
<proteinExistence type="predicted"/>
<feature type="region of interest" description="Disordered" evidence="4">
    <location>
        <begin position="61"/>
        <end position="107"/>
    </location>
</feature>
<dbReference type="Proteomes" id="UP001281614">
    <property type="component" value="Unassembled WGS sequence"/>
</dbReference>
<dbReference type="EMBL" id="VYYT01000083">
    <property type="protein sequence ID" value="KAK2771254.1"/>
    <property type="molecule type" value="Genomic_DNA"/>
</dbReference>
<keyword evidence="1" id="KW-0677">Repeat</keyword>
<sequence>MTFDWDSVKEDIHDLYHVKNKALKEVMRIIHGRHGFKASERSYRSKLREWGLMRYRVQSSPAAPLGTRPGGRRRSTATSAAPSLSRRVSSMSNTSSSVSYESPSPAPSAINAQSDYLFTLPDPSTDIYTPEDDKMELHNAIISQDDQRVHNLLDCGTPVDTKDTAENEPLHNASSKESEIIVNHLVKFGADVNARGHLGQCALHAAVPNSANLAILLKAGAKPLLQDHHGNTPLHTALLPVSTNSEPDSIASSIGVLMRSGCDFNMPNHSGATPFHLLVSHQHAHTSQFSSCLKHFLSHGADIARELPNGTTPLQAYLRNIAKFQGTSSFLHEERHANGIQLFIEKGANPETLLPCGTPLVTGCFQRSPGWHSNADSDLSEALCRVTKLSPTPGYLTTAGNSVLHDLLEYPILSKRSPVQNCVNILLERGADPNKLNSKSATPLLLLVSNTESHPSAILGTVACMLQHQANPWLQDSSGKSAVSVAATSKRTSKLLPLLLESDLKFLEARGELREDEADSQWRGRWPIWNRAALAETWDEALSTIEGSVSSLKGPCAGVLTRAMMRTLAEKHLRKAEQMFQGELEERSKRRRQLARILCDCLDRKIDVDIQHFHELILHSL</sequence>
<evidence type="ECO:0000256" key="3">
    <source>
        <dbReference type="PROSITE-ProRule" id="PRU00023"/>
    </source>
</evidence>
<evidence type="ECO:0000256" key="4">
    <source>
        <dbReference type="SAM" id="MobiDB-lite"/>
    </source>
</evidence>
<comment type="caution">
    <text evidence="6">The sequence shown here is derived from an EMBL/GenBank/DDBJ whole genome shotgun (WGS) entry which is preliminary data.</text>
</comment>
<evidence type="ECO:0000313" key="7">
    <source>
        <dbReference type="Proteomes" id="UP001281614"/>
    </source>
</evidence>
<reference evidence="6" key="1">
    <citation type="submission" date="2023-02" db="EMBL/GenBank/DDBJ databases">
        <title>Colletotrichum kahawae CIFC_Que2 genome sequencing and assembly.</title>
        <authorList>
            <person name="Baroncelli R."/>
        </authorList>
    </citation>
    <scope>NUCLEOTIDE SEQUENCE</scope>
    <source>
        <strain evidence="6">CIFC_Que2</strain>
    </source>
</reference>
<name>A0AAD9YKE9_COLKA</name>
<dbReference type="Pfam" id="PF12796">
    <property type="entry name" value="Ank_2"/>
    <property type="match status" value="1"/>
</dbReference>
<dbReference type="InterPro" id="IPR036770">
    <property type="entry name" value="Ankyrin_rpt-contain_sf"/>
</dbReference>
<evidence type="ECO:0000259" key="5">
    <source>
        <dbReference type="Pfam" id="PF14420"/>
    </source>
</evidence>
<gene>
    <name evidence="6" type="ORF">CKAH01_14403</name>
</gene>
<keyword evidence="7" id="KW-1185">Reference proteome</keyword>
<feature type="repeat" description="ANK" evidence="3">
    <location>
        <begin position="165"/>
        <end position="197"/>
    </location>
</feature>
<dbReference type="Pfam" id="PF14420">
    <property type="entry name" value="Clr5"/>
    <property type="match status" value="1"/>
</dbReference>
<evidence type="ECO:0000313" key="6">
    <source>
        <dbReference type="EMBL" id="KAK2771254.1"/>
    </source>
</evidence>
<accession>A0AAD9YKE9</accession>